<dbReference type="Gene3D" id="3.40.50.300">
    <property type="entry name" value="P-loop containing nucleotide triphosphate hydrolases"/>
    <property type="match status" value="2"/>
</dbReference>
<dbReference type="EMBL" id="JBIRYO010000018">
    <property type="protein sequence ID" value="MFI2476725.1"/>
    <property type="molecule type" value="Genomic_DNA"/>
</dbReference>
<evidence type="ECO:0000256" key="7">
    <source>
        <dbReference type="SAM" id="Phobius"/>
    </source>
</evidence>
<evidence type="ECO:0000256" key="4">
    <source>
        <dbReference type="ARBA" id="ARBA00022840"/>
    </source>
</evidence>
<gene>
    <name evidence="10" type="ORF">ACH49W_25355</name>
</gene>
<dbReference type="Pfam" id="PF00005">
    <property type="entry name" value="ABC_tran"/>
    <property type="match status" value="2"/>
</dbReference>
<dbReference type="CDD" id="cd18543">
    <property type="entry name" value="ABC_6TM_Rv0194_D1_like"/>
    <property type="match status" value="1"/>
</dbReference>
<feature type="transmembrane region" description="Helical" evidence="7">
    <location>
        <begin position="795"/>
        <end position="819"/>
    </location>
</feature>
<dbReference type="SMART" id="SM00382">
    <property type="entry name" value="AAA"/>
    <property type="match status" value="2"/>
</dbReference>
<protein>
    <submittedName>
        <fullName evidence="10">ABC transporter ATP-binding protein</fullName>
    </submittedName>
</protein>
<keyword evidence="2 7" id="KW-0812">Transmembrane</keyword>
<evidence type="ECO:0000256" key="3">
    <source>
        <dbReference type="ARBA" id="ARBA00022741"/>
    </source>
</evidence>
<dbReference type="InterPro" id="IPR003439">
    <property type="entry name" value="ABC_transporter-like_ATP-bd"/>
</dbReference>
<keyword evidence="5 7" id="KW-1133">Transmembrane helix</keyword>
<dbReference type="InterPro" id="IPR027417">
    <property type="entry name" value="P-loop_NTPase"/>
</dbReference>
<reference evidence="10 11" key="1">
    <citation type="submission" date="2024-10" db="EMBL/GenBank/DDBJ databases">
        <title>The Natural Products Discovery Center: Release of the First 8490 Sequenced Strains for Exploring Actinobacteria Biosynthetic Diversity.</title>
        <authorList>
            <person name="Kalkreuter E."/>
            <person name="Kautsar S.A."/>
            <person name="Yang D."/>
            <person name="Bader C.D."/>
            <person name="Teijaro C.N."/>
            <person name="Fluegel L."/>
            <person name="Davis C.M."/>
            <person name="Simpson J.R."/>
            <person name="Lauterbach L."/>
            <person name="Steele A.D."/>
            <person name="Gui C."/>
            <person name="Meng S."/>
            <person name="Li G."/>
            <person name="Viehrig K."/>
            <person name="Ye F."/>
            <person name="Su P."/>
            <person name="Kiefer A.F."/>
            <person name="Nichols A."/>
            <person name="Cepeda A.J."/>
            <person name="Yan W."/>
            <person name="Fan B."/>
            <person name="Jiang Y."/>
            <person name="Adhikari A."/>
            <person name="Zheng C.-J."/>
            <person name="Schuster L."/>
            <person name="Cowan T.M."/>
            <person name="Smanski M.J."/>
            <person name="Chevrette M.G."/>
            <person name="De Carvalho L.P.S."/>
            <person name="Shen B."/>
        </authorList>
    </citation>
    <scope>NUCLEOTIDE SEQUENCE [LARGE SCALE GENOMIC DNA]</scope>
    <source>
        <strain evidence="10 11">NPDC019275</strain>
    </source>
</reference>
<feature type="domain" description="ABC transmembrane type-1" evidence="9">
    <location>
        <begin position="27"/>
        <end position="306"/>
    </location>
</feature>
<feature type="domain" description="ABC transporter" evidence="8">
    <location>
        <begin position="1002"/>
        <end position="1242"/>
    </location>
</feature>
<dbReference type="SUPFAM" id="SSF90123">
    <property type="entry name" value="ABC transporter transmembrane region"/>
    <property type="match status" value="2"/>
</dbReference>
<feature type="transmembrane region" description="Helical" evidence="7">
    <location>
        <begin position="825"/>
        <end position="843"/>
    </location>
</feature>
<feature type="domain" description="ABC transporter" evidence="8">
    <location>
        <begin position="341"/>
        <end position="572"/>
    </location>
</feature>
<dbReference type="InterPro" id="IPR011527">
    <property type="entry name" value="ABC1_TM_dom"/>
</dbReference>
<feature type="transmembrane region" description="Helical" evidence="7">
    <location>
        <begin position="722"/>
        <end position="744"/>
    </location>
</feature>
<dbReference type="InterPro" id="IPR003593">
    <property type="entry name" value="AAA+_ATPase"/>
</dbReference>
<dbReference type="RefSeq" id="WP_357410904.1">
    <property type="nucleotide sequence ID" value="NZ_JBEYCD010000024.1"/>
</dbReference>
<dbReference type="Pfam" id="PF00664">
    <property type="entry name" value="ABC_membrane"/>
    <property type="match status" value="2"/>
</dbReference>
<dbReference type="GO" id="GO:0005524">
    <property type="term" value="F:ATP binding"/>
    <property type="evidence" value="ECO:0007669"/>
    <property type="project" value="UniProtKB-KW"/>
</dbReference>
<feature type="transmembrane region" description="Helical" evidence="7">
    <location>
        <begin position="905"/>
        <end position="929"/>
    </location>
</feature>
<dbReference type="Gene3D" id="1.20.1560.10">
    <property type="entry name" value="ABC transporter type 1, transmembrane domain"/>
    <property type="match status" value="2"/>
</dbReference>
<keyword evidence="3" id="KW-0547">Nucleotide-binding</keyword>
<evidence type="ECO:0000313" key="10">
    <source>
        <dbReference type="EMBL" id="MFI2476725.1"/>
    </source>
</evidence>
<evidence type="ECO:0000256" key="5">
    <source>
        <dbReference type="ARBA" id="ARBA00022989"/>
    </source>
</evidence>
<sequence length="1284" mass="135903">MTDSVPSQPGWLRYLWQRCLAHPALVAVATAGAILAAVATAVLPVVVRHVVDTLTTTAASVLPWVALLFAVGIGRFGSSFARRVASSRLSLGVQHDLRGDVFAALLRLDGHARAGLSTGQVVSRAITDVTLIQMFLQLIPMVAGNVMLLGAALALMAAMSPGLTVVAVLVVPALWLITRSSQRQLFPANWDAQARAADVAMQVEAAVAGVRVVKGFGQEWHELETLERSARDLFRSRLRVTRITSRFAPAMQAVPAAGQALILVVGGLLALHQSITLGTFLAFMTYLVSFVGPIRQFSMLLTVSQQGKASLDRVREIIDTPASTAPGTAARPPVGEAPPRVEFHSVRFAFDDTVVLDGVDLTVASGETLALAGSAGSGKSTLVQLLPRLFTPDAGSVRFDGTDLRDLSDARALVAMVFEDTHLMADTVRANVAYGQPDAGDEKVWHALHLAAADEFVAALPDGLDTRVGERGQRLSGGQRQRIALARALLTDAPILVLDDATSAIDARVEELIFARIAAEVRRRTTIVVAHRMSTLALADRVAVLDGGRVAECGTLRELQDSGELFRALFTPPDPTVIDGDATVRHAAPTAPLWVEPASDADDDARTLEQVAKAFAQRAAGAGGPMGRAGGPGMLATAPPSGDVAALIDRLPPLRGEPRVPESFSRTPDPRFSLGRLLRPFALPLLAGLGLVGADALAQIAIPFLVRYGIDHGVLAGAREVLLLAAGLALTVVALDWAISVAQVRVTGLAGERLLFGLRVKTFAQLQRLGLQFYERELGGRIMTRMTTDVDGLSTFLQTGLATALTSAVTIAGVVVALLTIDAGLAVVVLALLPVLAISTAVFRRLSVPAYTLARDRVSAANAYLQENVDNIAVTQSYRREAVNQAEFERRSWAYRDARLRSQTLMAVFFPFVELMSVAATAAVLAVGVHDVRGGLLSAGTLIAFLLYIDLLFAPIQQLSQVFDSYQQAVVGVDRLGALLRTEVATPDADDARPVDRLTGAIELREVGFSYEPKVSGSAARQALGGVNLRIAPGQKVALVGETGAGKSTLVKLLARFYDPTEGAVLVDGVDIRRYRLRDYRKRLGVVPQEPFLFGDTVRAAIAYGKPDATPADIEWAARAVGAHEMIAALEHGYYQPIGEHGRNLSAGQRQLLALARAQLVEPDILILDEATASLDLATEAKVRAAVDVLTAGRTTLVVAHRLATAADADLIAVIGDGRLLEAGTHAELLARRGAYSALWAAYVGAHGPDEVRESAAGSGDFAARWTAGDSAASSATVVGANDG</sequence>
<dbReference type="Proteomes" id="UP001611415">
    <property type="component" value="Unassembled WGS sequence"/>
</dbReference>
<evidence type="ECO:0000256" key="2">
    <source>
        <dbReference type="ARBA" id="ARBA00022692"/>
    </source>
</evidence>
<feature type="domain" description="ABC transmembrane type-1" evidence="9">
    <location>
        <begin position="686"/>
        <end position="968"/>
    </location>
</feature>
<evidence type="ECO:0000259" key="9">
    <source>
        <dbReference type="PROSITE" id="PS50929"/>
    </source>
</evidence>
<organism evidence="10 11">
    <name type="scientific">Nocardia xishanensis</name>
    <dbReference type="NCBI Taxonomy" id="238964"/>
    <lineage>
        <taxon>Bacteria</taxon>
        <taxon>Bacillati</taxon>
        <taxon>Actinomycetota</taxon>
        <taxon>Actinomycetes</taxon>
        <taxon>Mycobacteriales</taxon>
        <taxon>Nocardiaceae</taxon>
        <taxon>Nocardia</taxon>
    </lineage>
</organism>
<evidence type="ECO:0000313" key="11">
    <source>
        <dbReference type="Proteomes" id="UP001611415"/>
    </source>
</evidence>
<proteinExistence type="predicted"/>
<comment type="caution">
    <text evidence="10">The sequence shown here is derived from an EMBL/GenBank/DDBJ whole genome shotgun (WGS) entry which is preliminary data.</text>
</comment>
<dbReference type="PROSITE" id="PS50893">
    <property type="entry name" value="ABC_TRANSPORTER_2"/>
    <property type="match status" value="2"/>
</dbReference>
<accession>A0ABW7X6J2</accession>
<keyword evidence="4 10" id="KW-0067">ATP-binding</keyword>
<feature type="transmembrane region" description="Helical" evidence="7">
    <location>
        <begin position="161"/>
        <end position="178"/>
    </location>
</feature>
<dbReference type="SUPFAM" id="SSF52540">
    <property type="entry name" value="P-loop containing nucleoside triphosphate hydrolases"/>
    <property type="match status" value="2"/>
</dbReference>
<feature type="transmembrane region" description="Helical" evidence="7">
    <location>
        <begin position="20"/>
        <end position="47"/>
    </location>
</feature>
<evidence type="ECO:0000256" key="1">
    <source>
        <dbReference type="ARBA" id="ARBA00004651"/>
    </source>
</evidence>
<feature type="transmembrane region" description="Helical" evidence="7">
    <location>
        <begin position="134"/>
        <end position="155"/>
    </location>
</feature>
<keyword evidence="11" id="KW-1185">Reference proteome</keyword>
<keyword evidence="6 7" id="KW-0472">Membrane</keyword>
<dbReference type="InterPro" id="IPR017871">
    <property type="entry name" value="ABC_transporter-like_CS"/>
</dbReference>
<dbReference type="CDD" id="cd18546">
    <property type="entry name" value="ABC_6TM_Rv0194_D2_like"/>
    <property type="match status" value="1"/>
</dbReference>
<feature type="transmembrane region" description="Helical" evidence="7">
    <location>
        <begin position="935"/>
        <end position="953"/>
    </location>
</feature>
<comment type="subcellular location">
    <subcellularLocation>
        <location evidence="1">Cell membrane</location>
        <topology evidence="1">Multi-pass membrane protein</topology>
    </subcellularLocation>
</comment>
<feature type="transmembrane region" description="Helical" evidence="7">
    <location>
        <begin position="53"/>
        <end position="73"/>
    </location>
</feature>
<name>A0ABW7X6J2_9NOCA</name>
<dbReference type="InterPro" id="IPR039421">
    <property type="entry name" value="Type_1_exporter"/>
</dbReference>
<feature type="transmembrane region" description="Helical" evidence="7">
    <location>
        <begin position="681"/>
        <end position="702"/>
    </location>
</feature>
<dbReference type="PROSITE" id="PS00211">
    <property type="entry name" value="ABC_TRANSPORTER_1"/>
    <property type="match status" value="1"/>
</dbReference>
<dbReference type="PROSITE" id="PS50929">
    <property type="entry name" value="ABC_TM1F"/>
    <property type="match status" value="2"/>
</dbReference>
<dbReference type="PANTHER" id="PTHR43394:SF1">
    <property type="entry name" value="ATP-BINDING CASSETTE SUB-FAMILY B MEMBER 10, MITOCHONDRIAL"/>
    <property type="match status" value="1"/>
</dbReference>
<dbReference type="PANTHER" id="PTHR43394">
    <property type="entry name" value="ATP-DEPENDENT PERMEASE MDL1, MITOCHONDRIAL"/>
    <property type="match status" value="1"/>
</dbReference>
<dbReference type="InterPro" id="IPR036640">
    <property type="entry name" value="ABC1_TM_sf"/>
</dbReference>
<evidence type="ECO:0000256" key="6">
    <source>
        <dbReference type="ARBA" id="ARBA00023136"/>
    </source>
</evidence>
<evidence type="ECO:0000259" key="8">
    <source>
        <dbReference type="PROSITE" id="PS50893"/>
    </source>
</evidence>